<dbReference type="AlphaFoldDB" id="A0A166EVX5"/>
<sequence>MICITRFVLSFIETYRPTRYRTLCPALSGMGKSLCKLVTAEWCKTRDRVALTRVFSVPEVCMRTGLEGEYRSKISLFLLGPAQISSRAQWGIFDQHCHINIQNPKAHNTIARYETRNCWLHWRSRVVSRRHSIIESSIWSADIAGTPGVS</sequence>
<keyword evidence="2" id="KW-1185">Reference proteome</keyword>
<dbReference type="EMBL" id="KV417596">
    <property type="protein sequence ID" value="KZP16163.1"/>
    <property type="molecule type" value="Genomic_DNA"/>
</dbReference>
<evidence type="ECO:0000313" key="1">
    <source>
        <dbReference type="EMBL" id="KZP16163.1"/>
    </source>
</evidence>
<reference evidence="1 2" key="1">
    <citation type="journal article" date="2016" name="Mol. Biol. Evol.">
        <title>Comparative Genomics of Early-Diverging Mushroom-Forming Fungi Provides Insights into the Origins of Lignocellulose Decay Capabilities.</title>
        <authorList>
            <person name="Nagy L.G."/>
            <person name="Riley R."/>
            <person name="Tritt A."/>
            <person name="Adam C."/>
            <person name="Daum C."/>
            <person name="Floudas D."/>
            <person name="Sun H."/>
            <person name="Yadav J.S."/>
            <person name="Pangilinan J."/>
            <person name="Larsson K.H."/>
            <person name="Matsuura K."/>
            <person name="Barry K."/>
            <person name="Labutti K."/>
            <person name="Kuo R."/>
            <person name="Ohm R.A."/>
            <person name="Bhattacharya S.S."/>
            <person name="Shirouzu T."/>
            <person name="Yoshinaga Y."/>
            <person name="Martin F.M."/>
            <person name="Grigoriev I.V."/>
            <person name="Hibbett D.S."/>
        </authorList>
    </citation>
    <scope>NUCLEOTIDE SEQUENCE [LARGE SCALE GENOMIC DNA]</scope>
    <source>
        <strain evidence="1 2">CBS 109695</strain>
    </source>
</reference>
<gene>
    <name evidence="1" type="ORF">FIBSPDRAFT_64878</name>
</gene>
<accession>A0A166EVX5</accession>
<name>A0A166EVX5_9AGAM</name>
<protein>
    <submittedName>
        <fullName evidence="1">Uncharacterized protein</fullName>
    </submittedName>
</protein>
<dbReference type="Proteomes" id="UP000076532">
    <property type="component" value="Unassembled WGS sequence"/>
</dbReference>
<organism evidence="1 2">
    <name type="scientific">Athelia psychrophila</name>
    <dbReference type="NCBI Taxonomy" id="1759441"/>
    <lineage>
        <taxon>Eukaryota</taxon>
        <taxon>Fungi</taxon>
        <taxon>Dikarya</taxon>
        <taxon>Basidiomycota</taxon>
        <taxon>Agaricomycotina</taxon>
        <taxon>Agaricomycetes</taxon>
        <taxon>Agaricomycetidae</taxon>
        <taxon>Atheliales</taxon>
        <taxon>Atheliaceae</taxon>
        <taxon>Athelia</taxon>
    </lineage>
</organism>
<evidence type="ECO:0000313" key="2">
    <source>
        <dbReference type="Proteomes" id="UP000076532"/>
    </source>
</evidence>
<proteinExistence type="predicted"/>